<gene>
    <name evidence="1" type="ORF">J2X31_002193</name>
</gene>
<dbReference type="EMBL" id="JAVDVI010000008">
    <property type="protein sequence ID" value="MDR6968178.1"/>
    <property type="molecule type" value="Genomic_DNA"/>
</dbReference>
<comment type="caution">
    <text evidence="1">The sequence shown here is derived from an EMBL/GenBank/DDBJ whole genome shotgun (WGS) entry which is preliminary data.</text>
</comment>
<accession>A0ABU1TQL7</accession>
<dbReference type="Proteomes" id="UP001255185">
    <property type="component" value="Unassembled WGS sequence"/>
</dbReference>
<keyword evidence="2" id="KW-1185">Reference proteome</keyword>
<evidence type="ECO:0000313" key="1">
    <source>
        <dbReference type="EMBL" id="MDR6968178.1"/>
    </source>
</evidence>
<dbReference type="RefSeq" id="WP_310026652.1">
    <property type="nucleotide sequence ID" value="NZ_JAVDVI010000008.1"/>
</dbReference>
<sequence>MTDEELIRTLEKYVRDGNCFTTEVRDILLAYKNAGGQQETAQKLIGQLAMNFSDNELLQDRTYDILDIVTSWCNYEMRVWD</sequence>
<organism evidence="1 2">
    <name type="scientific">Flavobacterium arsenatis</name>
    <dbReference type="NCBI Taxonomy" id="1484332"/>
    <lineage>
        <taxon>Bacteria</taxon>
        <taxon>Pseudomonadati</taxon>
        <taxon>Bacteroidota</taxon>
        <taxon>Flavobacteriia</taxon>
        <taxon>Flavobacteriales</taxon>
        <taxon>Flavobacteriaceae</taxon>
        <taxon>Flavobacterium</taxon>
    </lineage>
</organism>
<reference evidence="1 2" key="1">
    <citation type="submission" date="2023-07" db="EMBL/GenBank/DDBJ databases">
        <title>Sorghum-associated microbial communities from plants grown in Nebraska, USA.</title>
        <authorList>
            <person name="Schachtman D."/>
        </authorList>
    </citation>
    <scope>NUCLEOTIDE SEQUENCE [LARGE SCALE GENOMIC DNA]</scope>
    <source>
        <strain evidence="1 2">3773</strain>
    </source>
</reference>
<name>A0ABU1TQL7_9FLAO</name>
<proteinExistence type="predicted"/>
<protein>
    <submittedName>
        <fullName evidence="1">Uncharacterized protein</fullName>
    </submittedName>
</protein>
<evidence type="ECO:0000313" key="2">
    <source>
        <dbReference type="Proteomes" id="UP001255185"/>
    </source>
</evidence>